<dbReference type="Proteomes" id="UP000004277">
    <property type="component" value="Unassembled WGS sequence"/>
</dbReference>
<proteinExistence type="predicted"/>
<keyword evidence="1" id="KW-0489">Methyltransferase</keyword>
<keyword evidence="1" id="KW-0808">Transferase</keyword>
<comment type="caution">
    <text evidence="1">The sequence shown here is derived from an EMBL/GenBank/DDBJ whole genome shotgun (WGS) entry which is preliminary data.</text>
</comment>
<evidence type="ECO:0000313" key="2">
    <source>
        <dbReference type="Proteomes" id="UP000004277"/>
    </source>
</evidence>
<dbReference type="EMBL" id="AKCV02000007">
    <property type="protein sequence ID" value="TMS59499.1"/>
    <property type="molecule type" value="Genomic_DNA"/>
</dbReference>
<name>A0ACD3STM1_9BURK</name>
<accession>A0ACD3STM1</accession>
<evidence type="ECO:0000313" key="1">
    <source>
        <dbReference type="EMBL" id="TMS59499.1"/>
    </source>
</evidence>
<keyword evidence="2" id="KW-1185">Reference proteome</keyword>
<organism evidence="1 2">
    <name type="scientific">Imbroritus primus</name>
    <dbReference type="NCBI Taxonomy" id="3058603"/>
    <lineage>
        <taxon>Bacteria</taxon>
        <taxon>Pseudomonadati</taxon>
        <taxon>Pseudomonadota</taxon>
        <taxon>Betaproteobacteria</taxon>
        <taxon>Burkholderiales</taxon>
        <taxon>Burkholderiaceae</taxon>
        <taxon>Imbroritus</taxon>
    </lineage>
</organism>
<gene>
    <name evidence="1" type="ORF">MW7_002560</name>
</gene>
<protein>
    <submittedName>
        <fullName evidence="1">FkbM family methyltransferase</fullName>
    </submittedName>
</protein>
<reference evidence="1" key="1">
    <citation type="submission" date="2019-05" db="EMBL/GenBank/DDBJ databases">
        <title>Revised genome assembly of Burkholderiaceae (previously Ralstonia) sp. PBA.</title>
        <authorList>
            <person name="Gan H.M."/>
        </authorList>
    </citation>
    <scope>NUCLEOTIDE SEQUENCE</scope>
    <source>
        <strain evidence="1">PBA</strain>
    </source>
</reference>
<sequence length="250" mass="28405">MTFGPYETVSSSQVPMHGARSRGMQPRAMRFSFLHRLKQYRKAHLTNFLCIFFSQFGEDVVLGALIGKQRQGVYVDVGCFHPKKFSNTYFLYRRGWRGINIDMEAHKIALFDIARRGDSNVTAAVSDLLSPLYIRARHTYALEAEVSQSGEPHAQIMPRTLTSIIDETPFCGCAIDVLSVDAEGHDLHVLRSLDFNRYRPRFVVAEVLAKRIDDVLASEVHAWLDQHGYELRSWTVCSLIYVWCGGEGIS</sequence>